<comment type="caution">
    <text evidence="1">The sequence shown here is derived from an EMBL/GenBank/DDBJ whole genome shotgun (WGS) entry which is preliminary data.</text>
</comment>
<evidence type="ECO:0000313" key="1">
    <source>
        <dbReference type="EMBL" id="KAG2635067.1"/>
    </source>
</evidence>
<proteinExistence type="predicted"/>
<keyword evidence="2" id="KW-1185">Reference proteome</keyword>
<accession>A0A8T0VKV3</accession>
<dbReference type="EMBL" id="CM029040">
    <property type="protein sequence ID" value="KAG2635067.1"/>
    <property type="molecule type" value="Genomic_DNA"/>
</dbReference>
<gene>
    <name evidence="1" type="ORF">PVAP13_2NG334400</name>
</gene>
<protein>
    <submittedName>
        <fullName evidence="1">Uncharacterized protein</fullName>
    </submittedName>
</protein>
<reference evidence="1" key="1">
    <citation type="submission" date="2020-05" db="EMBL/GenBank/DDBJ databases">
        <title>WGS assembly of Panicum virgatum.</title>
        <authorList>
            <person name="Lovell J.T."/>
            <person name="Jenkins J."/>
            <person name="Shu S."/>
            <person name="Juenger T.E."/>
            <person name="Schmutz J."/>
        </authorList>
    </citation>
    <scope>NUCLEOTIDE SEQUENCE</scope>
    <source>
        <strain evidence="1">AP13</strain>
    </source>
</reference>
<dbReference type="Proteomes" id="UP000823388">
    <property type="component" value="Chromosome 2N"/>
</dbReference>
<sequence length="34" mass="3976">MRRRDADADVICSLLSDRQREERQTTDMHAVTAE</sequence>
<name>A0A8T0VKV3_PANVG</name>
<evidence type="ECO:0000313" key="2">
    <source>
        <dbReference type="Proteomes" id="UP000823388"/>
    </source>
</evidence>
<organism evidence="1 2">
    <name type="scientific">Panicum virgatum</name>
    <name type="common">Blackwell switchgrass</name>
    <dbReference type="NCBI Taxonomy" id="38727"/>
    <lineage>
        <taxon>Eukaryota</taxon>
        <taxon>Viridiplantae</taxon>
        <taxon>Streptophyta</taxon>
        <taxon>Embryophyta</taxon>
        <taxon>Tracheophyta</taxon>
        <taxon>Spermatophyta</taxon>
        <taxon>Magnoliopsida</taxon>
        <taxon>Liliopsida</taxon>
        <taxon>Poales</taxon>
        <taxon>Poaceae</taxon>
        <taxon>PACMAD clade</taxon>
        <taxon>Panicoideae</taxon>
        <taxon>Panicodae</taxon>
        <taxon>Paniceae</taxon>
        <taxon>Panicinae</taxon>
        <taxon>Panicum</taxon>
        <taxon>Panicum sect. Hiantes</taxon>
    </lineage>
</organism>
<dbReference type="AlphaFoldDB" id="A0A8T0VKV3"/>